<dbReference type="Pfam" id="PF00098">
    <property type="entry name" value="zf-CCHC"/>
    <property type="match status" value="1"/>
</dbReference>
<dbReference type="EMBL" id="BKCJ010000749">
    <property type="protein sequence ID" value="GEU35931.1"/>
    <property type="molecule type" value="Genomic_DNA"/>
</dbReference>
<dbReference type="InterPro" id="IPR057670">
    <property type="entry name" value="SH3_retrovirus"/>
</dbReference>
<feature type="domain" description="CCHC-type" evidence="3">
    <location>
        <begin position="114"/>
        <end position="129"/>
    </location>
</feature>
<name>A0A6L2JG41_TANCI</name>
<evidence type="ECO:0000256" key="2">
    <source>
        <dbReference type="SAM" id="MobiDB-lite"/>
    </source>
</evidence>
<dbReference type="SUPFAM" id="SSF57756">
    <property type="entry name" value="Retrovirus zinc finger-like domains"/>
    <property type="match status" value="1"/>
</dbReference>
<accession>A0A6L2JG41</accession>
<protein>
    <recommendedName>
        <fullName evidence="3">CCHC-type domain-containing protein</fullName>
    </recommendedName>
</protein>
<gene>
    <name evidence="4" type="ORF">Tci_007909</name>
</gene>
<feature type="region of interest" description="Disordered" evidence="2">
    <location>
        <begin position="515"/>
        <end position="538"/>
    </location>
</feature>
<keyword evidence="1" id="KW-0863">Zinc-finger</keyword>
<keyword evidence="1" id="KW-0862">Zinc</keyword>
<dbReference type="PANTHER" id="PTHR11439:SF495">
    <property type="entry name" value="REVERSE TRANSCRIPTASE, RNA-DEPENDENT DNA POLYMERASE-RELATED"/>
    <property type="match status" value="1"/>
</dbReference>
<comment type="caution">
    <text evidence="4">The sequence shown here is derived from an EMBL/GenBank/DDBJ whole genome shotgun (WGS) entry which is preliminary data.</text>
</comment>
<dbReference type="InterPro" id="IPR043502">
    <property type="entry name" value="DNA/RNA_pol_sf"/>
</dbReference>
<evidence type="ECO:0000259" key="3">
    <source>
        <dbReference type="PROSITE" id="PS50158"/>
    </source>
</evidence>
<evidence type="ECO:0000256" key="1">
    <source>
        <dbReference type="PROSITE-ProRule" id="PRU00047"/>
    </source>
</evidence>
<dbReference type="Pfam" id="PF25597">
    <property type="entry name" value="SH3_retrovirus"/>
    <property type="match status" value="1"/>
</dbReference>
<feature type="compositionally biased region" description="Basic and acidic residues" evidence="2">
    <location>
        <begin position="527"/>
        <end position="538"/>
    </location>
</feature>
<dbReference type="Pfam" id="PF13976">
    <property type="entry name" value="gag_pre-integrs"/>
    <property type="match status" value="1"/>
</dbReference>
<dbReference type="SMART" id="SM00343">
    <property type="entry name" value="ZnF_C2HC"/>
    <property type="match status" value="1"/>
</dbReference>
<dbReference type="InterPro" id="IPR036875">
    <property type="entry name" value="Znf_CCHC_sf"/>
</dbReference>
<organism evidence="4">
    <name type="scientific">Tanacetum cinerariifolium</name>
    <name type="common">Dalmatian daisy</name>
    <name type="synonym">Chrysanthemum cinerariifolium</name>
    <dbReference type="NCBI Taxonomy" id="118510"/>
    <lineage>
        <taxon>Eukaryota</taxon>
        <taxon>Viridiplantae</taxon>
        <taxon>Streptophyta</taxon>
        <taxon>Embryophyta</taxon>
        <taxon>Tracheophyta</taxon>
        <taxon>Spermatophyta</taxon>
        <taxon>Magnoliopsida</taxon>
        <taxon>eudicotyledons</taxon>
        <taxon>Gunneridae</taxon>
        <taxon>Pentapetalae</taxon>
        <taxon>asterids</taxon>
        <taxon>campanulids</taxon>
        <taxon>Asterales</taxon>
        <taxon>Asteraceae</taxon>
        <taxon>Asteroideae</taxon>
        <taxon>Anthemideae</taxon>
        <taxon>Anthemidinae</taxon>
        <taxon>Tanacetum</taxon>
    </lineage>
</organism>
<dbReference type="InterPro" id="IPR013103">
    <property type="entry name" value="RVT_2"/>
</dbReference>
<dbReference type="GO" id="GO:0003676">
    <property type="term" value="F:nucleic acid binding"/>
    <property type="evidence" value="ECO:0007669"/>
    <property type="project" value="InterPro"/>
</dbReference>
<keyword evidence="1" id="KW-0479">Metal-binding</keyword>
<dbReference type="PROSITE" id="PS50158">
    <property type="entry name" value="ZF_CCHC"/>
    <property type="match status" value="1"/>
</dbReference>
<dbReference type="PANTHER" id="PTHR11439">
    <property type="entry name" value="GAG-POL-RELATED RETROTRANSPOSON"/>
    <property type="match status" value="1"/>
</dbReference>
<dbReference type="Gene3D" id="4.10.60.10">
    <property type="entry name" value="Zinc finger, CCHC-type"/>
    <property type="match status" value="1"/>
</dbReference>
<sequence>MAFLSTPGSTNKVDTATIQVSTASTPVSTISTHDNTANLSDATVYAFLANQRNGSQLVHEDPEQIHEDDLEEMDLKWQLALLSMRARRYFQRTGKKITINGNDTVGYDKTKVECFNCHKMGHFARECRSPRSQESRPRNQDSSRKTVIVEDTSSKAMVAIDEAGLGFTSYNTVAPSPTGLFAPLTIDLSNSGLEEFKQPEFGPMLLSPQHAGFEDLKLRFKIMSSKTMDHTFVRDLTMLIQKADSSHSKGGKITGKGKIRSGELDFEDVYFVKELKLNLFSVLQMCDKKNSVLFTETERLIISPDFKLPDENQVLLKVPRKNNKYSFDLKNVVPSNGLTCLFAKATNDESNLFHRRLGHINFKTMNKLVKGNLVRGIPSKIFDMTILVLLVRRESSTKPLNMVLVTKPHNKTPYELLIGRAPIISFMRPFGCPVTILNTLDHLGKFDGKADEGFLVRYSINSKAFRVYNNRCKKVEENLHVNFFKNKPNVAGSGPIWLFDIDSLTNSMNYQPVSARNRTNGNASSEIHSDAGQEGKEKVPDQEYILLPLLNTSLDVPSSHEEVVSSPKDDASKNQTINTASDKDGTFQRTYDEWNFSTPITINAVGSSFSPPAALDDFSKMPNLEDTEIFDDAYDDRDEGAEAVYNNLETLIFVSPIPSIRIHKDYPKEQIIGEALDDESWVEAVQEEFLQFKLLNVWTLVDLPHGKRAIGTKWVYRNKRDQGGIVVRNKARLVAQGHRQEDGIDYNEVFTHVARIEAIRLFLAYASFMDFTVYQMDIKTAFLYGTIGEEVYVSQPLGFVDPDFPDRVYKVEKALYGLHQAPRAWYETLSSYLLENRFRRGTVDKTLFIKKIKNDILLVQVYVDDIIFGSTKRSLSTEFEQLMHNRFQMSSMGELTFFLGLHVEKIKDDIFLSQDNYVYDILKKFGFSNVKSPEPKGSTQGYSLVSIEVLRYDKRSKSENMGIVPTEMELILEHTQQGISHEVSVDPHGFTVKRIFRYLKGQSTLGLWYPKDSPLELIAYSDSDYAGASLDRKSTTRGCQFLGSRLISWQCKKQTIVANSITEAKYIAASSCCGQVLWIQNQLLDYGYNFMQTKIHVYNESAICVVKNPVYHSKTKHIEIQHHFIRDSYEKRLIEMLQALVCLILRAWIKGRSGIKLKGYSLNDGYANLGQHAGQMTSGKEFSNPLMAGSLPKTISAKVSADLPETIGGTSAQTRYERVLEQPNEPPLLEGGYTPRSDEGRITVVELMESCTTLSNRVSQLENELLTTKSIYNKAFITLTDRGARQEQKRYNLEKALELQRQLDQRKEDIPKGDQAKEIDWNDPQVLRYHALQNRPFSKAEVRKNKIMYLKNHEGYKQSYFKGMKYEDIRPLFEREEAGAQGDNDREVEELKLYMRIIPNEDIEIDAIPLATKPLVIIEYKIVKEGKISTYHITRADGSTKRYTLMINLLENIDREDLETLWKLVKEKYGDTRPEEGYERLLYEDLKVMFEPDMESRVFKNLQIFLLVDKVYPLTPATITKMLERKLQADQWNERCYQLLKLIMKQISAVSGEGKKTD</sequence>
<evidence type="ECO:0000313" key="4">
    <source>
        <dbReference type="EMBL" id="GEU35931.1"/>
    </source>
</evidence>
<dbReference type="InterPro" id="IPR001878">
    <property type="entry name" value="Znf_CCHC"/>
</dbReference>
<dbReference type="Pfam" id="PF07727">
    <property type="entry name" value="RVT_2"/>
    <property type="match status" value="1"/>
</dbReference>
<reference evidence="4" key="1">
    <citation type="journal article" date="2019" name="Sci. Rep.">
        <title>Draft genome of Tanacetum cinerariifolium, the natural source of mosquito coil.</title>
        <authorList>
            <person name="Yamashiro T."/>
            <person name="Shiraishi A."/>
            <person name="Satake H."/>
            <person name="Nakayama K."/>
        </authorList>
    </citation>
    <scope>NUCLEOTIDE SEQUENCE</scope>
</reference>
<dbReference type="InterPro" id="IPR025724">
    <property type="entry name" value="GAG-pre-integrase_dom"/>
</dbReference>
<feature type="region of interest" description="Disordered" evidence="2">
    <location>
        <begin position="557"/>
        <end position="583"/>
    </location>
</feature>
<feature type="compositionally biased region" description="Polar residues" evidence="2">
    <location>
        <begin position="515"/>
        <end position="526"/>
    </location>
</feature>
<proteinExistence type="predicted"/>
<dbReference type="GO" id="GO:0008270">
    <property type="term" value="F:zinc ion binding"/>
    <property type="evidence" value="ECO:0007669"/>
    <property type="project" value="UniProtKB-KW"/>
</dbReference>
<dbReference type="SUPFAM" id="SSF56672">
    <property type="entry name" value="DNA/RNA polymerases"/>
    <property type="match status" value="1"/>
</dbReference>
<feature type="compositionally biased region" description="Basic and acidic residues" evidence="2">
    <location>
        <begin position="558"/>
        <end position="572"/>
    </location>
</feature>
<dbReference type="CDD" id="cd09272">
    <property type="entry name" value="RNase_HI_RT_Ty1"/>
    <property type="match status" value="1"/>
</dbReference>